<feature type="domain" description="Pyruvate/ketoisovalerate oxidoreductase catalytic" evidence="2">
    <location>
        <begin position="11"/>
        <end position="186"/>
    </location>
</feature>
<dbReference type="InterPro" id="IPR002869">
    <property type="entry name" value="Pyrv_flavodox_OxRed_cen"/>
</dbReference>
<proteinExistence type="predicted"/>
<sequence length="192" mass="20384">MNYNIILAGVGGQGGLSVSVLIARAALVSGFLVKQSEVHGMSQRGGEVVAHLRIADYEIQSPTIPKGAADLILAFEPLEALRYLPWLSASRGVVVSSSTPIRNFSSYPDTAEILAELKNLPNCRILDAETIAKQAGNSRAANVCLLGAASDLLPLKPDSLKKEIEAYFSTKGEAVIQANLNAFDEGKKKYGA</sequence>
<dbReference type="Pfam" id="PF01558">
    <property type="entry name" value="POR"/>
    <property type="match status" value="1"/>
</dbReference>
<evidence type="ECO:0000259" key="2">
    <source>
        <dbReference type="Pfam" id="PF01558"/>
    </source>
</evidence>
<keyword evidence="1" id="KW-0560">Oxidoreductase</keyword>
<evidence type="ECO:0000256" key="1">
    <source>
        <dbReference type="ARBA" id="ARBA00023002"/>
    </source>
</evidence>
<dbReference type="InterPro" id="IPR052198">
    <property type="entry name" value="IorB_Oxidoreductase"/>
</dbReference>
<dbReference type="PANTHER" id="PTHR43854:SF1">
    <property type="entry name" value="INDOLEPYRUVATE OXIDOREDUCTASE SUBUNIT IORB"/>
    <property type="match status" value="1"/>
</dbReference>
<organism evidence="3">
    <name type="scientific">bioreactor metagenome</name>
    <dbReference type="NCBI Taxonomy" id="1076179"/>
    <lineage>
        <taxon>unclassified sequences</taxon>
        <taxon>metagenomes</taxon>
        <taxon>ecological metagenomes</taxon>
    </lineage>
</organism>
<dbReference type="EMBL" id="VSSQ01000055">
    <property type="protein sequence ID" value="MPL70785.1"/>
    <property type="molecule type" value="Genomic_DNA"/>
</dbReference>
<reference evidence="3" key="1">
    <citation type="submission" date="2019-08" db="EMBL/GenBank/DDBJ databases">
        <authorList>
            <person name="Kucharzyk K."/>
            <person name="Murdoch R.W."/>
            <person name="Higgins S."/>
            <person name="Loffler F."/>
        </authorList>
    </citation>
    <scope>NUCLEOTIDE SEQUENCE</scope>
</reference>
<dbReference type="PANTHER" id="PTHR43854">
    <property type="entry name" value="INDOLEPYRUVATE OXIDOREDUCTASE SUBUNIT IORB"/>
    <property type="match status" value="1"/>
</dbReference>
<dbReference type="GO" id="GO:0016903">
    <property type="term" value="F:oxidoreductase activity, acting on the aldehyde or oxo group of donors"/>
    <property type="evidence" value="ECO:0007669"/>
    <property type="project" value="InterPro"/>
</dbReference>
<evidence type="ECO:0000313" key="3">
    <source>
        <dbReference type="EMBL" id="MPL70785.1"/>
    </source>
</evidence>
<comment type="caution">
    <text evidence="3">The sequence shown here is derived from an EMBL/GenBank/DDBJ whole genome shotgun (WGS) entry which is preliminary data.</text>
</comment>
<dbReference type="InterPro" id="IPR019752">
    <property type="entry name" value="Pyrv/ketoisovalerate_OxRed_cat"/>
</dbReference>
<dbReference type="Gene3D" id="3.40.920.10">
    <property type="entry name" value="Pyruvate-ferredoxin oxidoreductase, PFOR, domain III"/>
    <property type="match status" value="1"/>
</dbReference>
<dbReference type="AlphaFoldDB" id="A0A644TV74"/>
<dbReference type="SUPFAM" id="SSF53323">
    <property type="entry name" value="Pyruvate-ferredoxin oxidoreductase, PFOR, domain III"/>
    <property type="match status" value="1"/>
</dbReference>
<dbReference type="NCBIfam" id="NF005324">
    <property type="entry name" value="PRK06853.1-4"/>
    <property type="match status" value="1"/>
</dbReference>
<accession>A0A644TV74</accession>
<protein>
    <recommendedName>
        <fullName evidence="2">Pyruvate/ketoisovalerate oxidoreductase catalytic domain-containing protein</fullName>
    </recommendedName>
</protein>
<gene>
    <name evidence="3" type="ORF">SDC9_16546</name>
</gene>
<name>A0A644TV74_9ZZZZ</name>